<dbReference type="Gene3D" id="3.20.20.240">
    <property type="entry name" value="Methylmalonyl-CoA mutase"/>
    <property type="match status" value="1"/>
</dbReference>
<proteinExistence type="predicted"/>
<name>A0A9X1TKX2_STRM4</name>
<dbReference type="EMBL" id="JAKEIP010000085">
    <property type="protein sequence ID" value="MCF1596021.1"/>
    <property type="molecule type" value="Genomic_DNA"/>
</dbReference>
<evidence type="ECO:0000256" key="3">
    <source>
        <dbReference type="ARBA" id="ARBA00023285"/>
    </source>
</evidence>
<dbReference type="InterPro" id="IPR016176">
    <property type="entry name" value="Cbl-dep_enz_cat"/>
</dbReference>
<dbReference type="GO" id="GO:0050097">
    <property type="term" value="F:methylaspartate mutase activity"/>
    <property type="evidence" value="ECO:0007669"/>
    <property type="project" value="InterPro"/>
</dbReference>
<sequence length="415" mass="44021">MTPVPFGDFVARAQTRGTLVVQPRMGFSDPARMREGLLRTRAADAVTAGTLTLDSYTRVGDLAAARRAVAEGVALNGYPICTHPLRTSRAVLEGLHDSAFPVQVRHGSAQPEHIFSALLALGLDASEGGPVSYCLPYGRTRLRDAVSSWRAGCELLASHGDGAAPHLESFGGCLLGQLCPPALLVAVSVLEGLFFVRHGLRSVSLSYAQQTHPRQDHEAVAALRRLAGELLPDVDWHVVLYAYMGVYPLSRGGALTLLEAAARLAVESGAARLIVKTAAEAHRIPTVSDNVEALETAARAAATATRRPERDAGGSEVYAEARTLVHTVLGLDDDIGRALLTAFRRGLLDVPYCLHPDNPGRARSFIDRDGRLRWADTGALPLSGAAVSAARKVTSADLLAALSHVQRAYDSGGTP</sequence>
<evidence type="ECO:0000313" key="4">
    <source>
        <dbReference type="EMBL" id="MCF1596021.1"/>
    </source>
</evidence>
<keyword evidence="2" id="KW-0413">Isomerase</keyword>
<keyword evidence="1" id="KW-0846">Cobalamin</keyword>
<dbReference type="RefSeq" id="WP_234764334.1">
    <property type="nucleotide sequence ID" value="NZ_JAKEIP010000085.1"/>
</dbReference>
<accession>A0A9X1TKX2</accession>
<keyword evidence="5" id="KW-1185">Reference proteome</keyword>
<dbReference type="Pfam" id="PF06368">
    <property type="entry name" value="Met_asp_mut_E"/>
    <property type="match status" value="1"/>
</dbReference>
<evidence type="ECO:0000256" key="1">
    <source>
        <dbReference type="ARBA" id="ARBA00022628"/>
    </source>
</evidence>
<dbReference type="PIRSF" id="PIRSF001495">
    <property type="entry name" value="Met_asp_mut_epsi"/>
    <property type="match status" value="1"/>
</dbReference>
<comment type="caution">
    <text evidence="4">The sequence shown here is derived from an EMBL/GenBank/DDBJ whole genome shotgun (WGS) entry which is preliminary data.</text>
</comment>
<dbReference type="SUPFAM" id="SSF51703">
    <property type="entry name" value="Cobalamin (vitamin B12)-dependent enzymes"/>
    <property type="match status" value="1"/>
</dbReference>
<dbReference type="Proteomes" id="UP001139384">
    <property type="component" value="Unassembled WGS sequence"/>
</dbReference>
<organism evidence="4 5">
    <name type="scientific">Streptomyces muensis</name>
    <dbReference type="NCBI Taxonomy" id="1077944"/>
    <lineage>
        <taxon>Bacteria</taxon>
        <taxon>Bacillati</taxon>
        <taxon>Actinomycetota</taxon>
        <taxon>Actinomycetes</taxon>
        <taxon>Kitasatosporales</taxon>
        <taxon>Streptomycetaceae</taxon>
        <taxon>Streptomyces</taxon>
    </lineage>
</organism>
<reference evidence="4" key="1">
    <citation type="submission" date="2022-01" db="EMBL/GenBank/DDBJ databases">
        <title>Draft Genome Sequences of Seven Type Strains of the Genus Streptomyces.</title>
        <authorList>
            <person name="Aziz S."/>
            <person name="Coretto E."/>
            <person name="Chronakova A."/>
            <person name="Sproer C."/>
            <person name="Huber K."/>
            <person name="Nouioui I."/>
            <person name="Gross H."/>
        </authorList>
    </citation>
    <scope>NUCLEOTIDE SEQUENCE</scope>
    <source>
        <strain evidence="4">DSM 103493</strain>
    </source>
</reference>
<gene>
    <name evidence="4" type="ORF">L0P92_20970</name>
</gene>
<evidence type="ECO:0000313" key="5">
    <source>
        <dbReference type="Proteomes" id="UP001139384"/>
    </source>
</evidence>
<dbReference type="AlphaFoldDB" id="A0A9X1TKX2"/>
<evidence type="ECO:0000256" key="2">
    <source>
        <dbReference type="ARBA" id="ARBA00023235"/>
    </source>
</evidence>
<dbReference type="GO" id="GO:0031419">
    <property type="term" value="F:cobalamin binding"/>
    <property type="evidence" value="ECO:0007669"/>
    <property type="project" value="UniProtKB-KW"/>
</dbReference>
<dbReference type="InterPro" id="IPR006396">
    <property type="entry name" value="Glu_mut_E"/>
</dbReference>
<protein>
    <submittedName>
        <fullName evidence="4">Methylaspartate mutase</fullName>
    </submittedName>
</protein>
<dbReference type="GO" id="GO:0019670">
    <property type="term" value="P:anaerobic L-glutamate catabolic process"/>
    <property type="evidence" value="ECO:0007669"/>
    <property type="project" value="InterPro"/>
</dbReference>
<keyword evidence="3" id="KW-0170">Cobalt</keyword>